<dbReference type="EMBL" id="GBXM01011324">
    <property type="protein sequence ID" value="JAH97253.1"/>
    <property type="molecule type" value="Transcribed_RNA"/>
</dbReference>
<evidence type="ECO:0000313" key="1">
    <source>
        <dbReference type="EMBL" id="JAH97253.1"/>
    </source>
</evidence>
<proteinExistence type="predicted"/>
<dbReference type="AlphaFoldDB" id="A0A0E9X6F8"/>
<protein>
    <submittedName>
        <fullName evidence="1">Uncharacterized protein</fullName>
    </submittedName>
</protein>
<name>A0A0E9X6F8_ANGAN</name>
<accession>A0A0E9X6F8</accession>
<reference evidence="1" key="1">
    <citation type="submission" date="2014-11" db="EMBL/GenBank/DDBJ databases">
        <authorList>
            <person name="Amaro Gonzalez C."/>
        </authorList>
    </citation>
    <scope>NUCLEOTIDE SEQUENCE</scope>
</reference>
<organism evidence="1">
    <name type="scientific">Anguilla anguilla</name>
    <name type="common">European freshwater eel</name>
    <name type="synonym">Muraena anguilla</name>
    <dbReference type="NCBI Taxonomy" id="7936"/>
    <lineage>
        <taxon>Eukaryota</taxon>
        <taxon>Metazoa</taxon>
        <taxon>Chordata</taxon>
        <taxon>Craniata</taxon>
        <taxon>Vertebrata</taxon>
        <taxon>Euteleostomi</taxon>
        <taxon>Actinopterygii</taxon>
        <taxon>Neopterygii</taxon>
        <taxon>Teleostei</taxon>
        <taxon>Anguilliformes</taxon>
        <taxon>Anguillidae</taxon>
        <taxon>Anguilla</taxon>
    </lineage>
</organism>
<reference evidence="1" key="2">
    <citation type="journal article" date="2015" name="Fish Shellfish Immunol.">
        <title>Early steps in the European eel (Anguilla anguilla)-Vibrio vulnificus interaction in the gills: Role of the RtxA13 toxin.</title>
        <authorList>
            <person name="Callol A."/>
            <person name="Pajuelo D."/>
            <person name="Ebbesson L."/>
            <person name="Teles M."/>
            <person name="MacKenzie S."/>
            <person name="Amaro C."/>
        </authorList>
    </citation>
    <scope>NUCLEOTIDE SEQUENCE</scope>
</reference>
<sequence>MECRCLEYYYYLVFFNFFTSTQDIHKILQMLDLCILTSAQTEQCSSPGLVLVVPFSQTAWENTGVHSIMRKTIRKVCKHP</sequence>